<protein>
    <submittedName>
        <fullName evidence="4">(apollo) hypothetical protein</fullName>
    </submittedName>
</protein>
<keyword evidence="1" id="KW-0175">Coiled coil</keyword>
<evidence type="ECO:0000313" key="4">
    <source>
        <dbReference type="EMBL" id="CAG4965032.1"/>
    </source>
</evidence>
<evidence type="ECO:0000313" key="5">
    <source>
        <dbReference type="EMBL" id="CAG5011391.1"/>
    </source>
</evidence>
<evidence type="ECO:0000313" key="8">
    <source>
        <dbReference type="Proteomes" id="UP000691718"/>
    </source>
</evidence>
<dbReference type="Proteomes" id="UP000691718">
    <property type="component" value="Unassembled WGS sequence"/>
</dbReference>
<dbReference type="EMBL" id="CAJQZP010000212">
    <property type="protein sequence ID" value="CAG4946814.1"/>
    <property type="molecule type" value="Genomic_DNA"/>
</dbReference>
<evidence type="ECO:0000313" key="3">
    <source>
        <dbReference type="EMBL" id="CAG4946814.1"/>
    </source>
</evidence>
<feature type="coiled-coil region" evidence="1">
    <location>
        <begin position="166"/>
        <end position="204"/>
    </location>
</feature>
<dbReference type="OrthoDB" id="7479742at2759"/>
<sequence>MSCHGCSSALRENNYLKCNGCKSEYCFACLNLTDDSSKLLTPEQIKSLSCPYCRNVTRRINNDDTPCRPRYQKGQAQSINVSFCDVTHNNTANTSVGISTDTGLAKEPVTMESISKLFDLKMAPDSTIMINLRAALNKDIEKMVAVHVNRAIENLKTDFSSTTDYLAAEQADLRSEIRQKDNLVKQLQTDISKCQNSLAKYQSRIQTIEKISRDMNIEVHEVPENKSENLPGIFKKLCECLQVDIPENDVKACRRVSKMNPSSGRPRNILVTLSSQRQRDLVLSSVTRFNKAHPRDRLASTHIGFTGETRRIYVAEHLSPETKEVHSVARKFCRDNNFKYVWVRFGQVYIRKDEQSQAQHIKTIECLNKLL</sequence>
<comment type="caution">
    <text evidence="4">The sequence shown here is derived from an EMBL/GenBank/DDBJ whole genome shotgun (WGS) entry which is preliminary data.</text>
</comment>
<dbReference type="InterPro" id="IPR057251">
    <property type="entry name" value="FP_C"/>
</dbReference>
<evidence type="ECO:0000256" key="1">
    <source>
        <dbReference type="SAM" id="Coils"/>
    </source>
</evidence>
<dbReference type="EMBL" id="CAJQZP010001189">
    <property type="protein sequence ID" value="CAG5027659.1"/>
    <property type="molecule type" value="Genomic_DNA"/>
</dbReference>
<dbReference type="AlphaFoldDB" id="A0A8S3WKH5"/>
<name>A0A8S3WKH5_PARAO</name>
<gene>
    <name evidence="5" type="ORF">PAPOLLO_LOCUS15582</name>
    <name evidence="6" type="ORF">PAPOLLO_LOCUS18876</name>
    <name evidence="7" type="ORF">PAPOLLO_LOCUS27942</name>
    <name evidence="3" type="ORF">PAPOLLO_LOCUS3454</name>
    <name evidence="4" type="ORF">PAPOLLO_LOCUS7328</name>
</gene>
<evidence type="ECO:0000313" key="6">
    <source>
        <dbReference type="EMBL" id="CAG5027659.1"/>
    </source>
</evidence>
<keyword evidence="8" id="KW-1185">Reference proteome</keyword>
<dbReference type="EMBL" id="CAJQZP010000508">
    <property type="protein sequence ID" value="CAG4965032.1"/>
    <property type="molecule type" value="Genomic_DNA"/>
</dbReference>
<dbReference type="EMBL" id="CAJQZP010001697">
    <property type="protein sequence ID" value="CAG5059246.1"/>
    <property type="molecule type" value="Genomic_DNA"/>
</dbReference>
<reference evidence="4" key="1">
    <citation type="submission" date="2021-04" db="EMBL/GenBank/DDBJ databases">
        <authorList>
            <person name="Tunstrom K."/>
        </authorList>
    </citation>
    <scope>NUCLEOTIDE SEQUENCE</scope>
</reference>
<dbReference type="Pfam" id="PF25298">
    <property type="entry name" value="Baculo_FP_2nd"/>
    <property type="match status" value="1"/>
</dbReference>
<dbReference type="EMBL" id="CAJQZP010001037">
    <property type="protein sequence ID" value="CAG5011391.1"/>
    <property type="molecule type" value="Genomic_DNA"/>
</dbReference>
<organism evidence="4 8">
    <name type="scientific">Parnassius apollo</name>
    <name type="common">Apollo butterfly</name>
    <name type="synonym">Papilio apollo</name>
    <dbReference type="NCBI Taxonomy" id="110799"/>
    <lineage>
        <taxon>Eukaryota</taxon>
        <taxon>Metazoa</taxon>
        <taxon>Ecdysozoa</taxon>
        <taxon>Arthropoda</taxon>
        <taxon>Hexapoda</taxon>
        <taxon>Insecta</taxon>
        <taxon>Pterygota</taxon>
        <taxon>Neoptera</taxon>
        <taxon>Endopterygota</taxon>
        <taxon>Lepidoptera</taxon>
        <taxon>Glossata</taxon>
        <taxon>Ditrysia</taxon>
        <taxon>Papilionoidea</taxon>
        <taxon>Papilionidae</taxon>
        <taxon>Parnassiinae</taxon>
        <taxon>Parnassini</taxon>
        <taxon>Parnassius</taxon>
        <taxon>Parnassius</taxon>
    </lineage>
</organism>
<feature type="domain" description="FP protein C-terminal" evidence="2">
    <location>
        <begin position="320"/>
        <end position="371"/>
    </location>
</feature>
<evidence type="ECO:0000313" key="7">
    <source>
        <dbReference type="EMBL" id="CAG5059246.1"/>
    </source>
</evidence>
<proteinExistence type="predicted"/>
<accession>A0A8S3WKH5</accession>
<evidence type="ECO:0000259" key="2">
    <source>
        <dbReference type="Pfam" id="PF25298"/>
    </source>
</evidence>